<name>R4TMQ5_9CAUD</name>
<evidence type="ECO:0000313" key="2">
    <source>
        <dbReference type="Proteomes" id="UP000202786"/>
    </source>
</evidence>
<dbReference type="EMBL" id="KC292026">
    <property type="protein sequence ID" value="AGM11458.1"/>
    <property type="molecule type" value="Genomic_DNA"/>
</dbReference>
<accession>R4TMQ5</accession>
<dbReference type="KEGG" id="vg:16194113"/>
<keyword evidence="2" id="KW-1185">Reference proteome</keyword>
<proteinExistence type="predicted"/>
<sequence>MSMKIQDSKAFFSSINRGLNELKRQRNNYDNKNKREQFFAGVGAAVEKYSIFADGPYGNTSAARKEAQDLVKDYGGYFEEGVRFGILICEYDPKETDFEFRKKDEQRVVNTDNFTFTG</sequence>
<gene>
    <name evidence="1" type="primary">161</name>
    <name evidence="1" type="ORF">HGTV1_161</name>
</gene>
<protein>
    <submittedName>
        <fullName evidence="1">Uncharacterized protein</fullName>
    </submittedName>
</protein>
<dbReference type="Proteomes" id="UP000202786">
    <property type="component" value="Segment"/>
</dbReference>
<dbReference type="RefSeq" id="YP_008059336.1">
    <property type="nucleotide sequence ID" value="NC_021328.1"/>
</dbReference>
<dbReference type="GeneID" id="16194113"/>
<evidence type="ECO:0000313" key="1">
    <source>
        <dbReference type="EMBL" id="AGM11458.1"/>
    </source>
</evidence>
<organism evidence="1 2">
    <name type="scientific">Halogranum tailed virus 1</name>
    <dbReference type="NCBI Taxonomy" id="1273749"/>
    <lineage>
        <taxon>Viruses</taxon>
        <taxon>Duplodnaviria</taxon>
        <taxon>Heunggongvirae</taxon>
        <taxon>Uroviricota</taxon>
        <taxon>Caudoviricetes</taxon>
        <taxon>Thumleimavirales</taxon>
        <taxon>Halomagnusviridae</taxon>
        <taxon>Hagravirus</taxon>
        <taxon>Hagravirus capitaneum</taxon>
        <taxon>Hagravirus HGTV1</taxon>
    </lineage>
</organism>
<reference evidence="1 2" key="1">
    <citation type="submission" date="2012-12" db="EMBL/GenBank/DDBJ databases">
        <authorList>
            <person name="Sencilo A."/>
            <person name="Jacobs-Sera D."/>
            <person name="Russell D.A."/>
            <person name="Ko C."/>
            <person name="Atanasova N."/>
            <person name="Osterlund E."/>
            <person name="Oksanen H.M."/>
            <person name="Bamford D.H."/>
            <person name="Hatfull G.F."/>
            <person name="Roine E."/>
            <person name="Hendrix R.W."/>
        </authorList>
    </citation>
    <scope>NUCLEOTIDE SEQUENCE [LARGE SCALE GENOMIC DNA]</scope>
</reference>